<accession>A0A2G8TIM4</accession>
<protein>
    <recommendedName>
        <fullName evidence="6">Outer membrane protein chaperone</fullName>
    </recommendedName>
</protein>
<evidence type="ECO:0000313" key="5">
    <source>
        <dbReference type="Proteomes" id="UP000230390"/>
    </source>
</evidence>
<dbReference type="AlphaFoldDB" id="A0A2G8TIM4"/>
<dbReference type="GO" id="GO:0051082">
    <property type="term" value="F:unfolded protein binding"/>
    <property type="evidence" value="ECO:0007669"/>
    <property type="project" value="InterPro"/>
</dbReference>
<dbReference type="Pfam" id="PF03938">
    <property type="entry name" value="OmpH"/>
    <property type="match status" value="1"/>
</dbReference>
<dbReference type="EMBL" id="PDOC01000003">
    <property type="protein sequence ID" value="PIL45880.1"/>
    <property type="molecule type" value="Genomic_DNA"/>
</dbReference>
<dbReference type="RefSeq" id="WP_099787790.1">
    <property type="nucleotide sequence ID" value="NZ_JBHLYV010000029.1"/>
</dbReference>
<dbReference type="SMART" id="SM00935">
    <property type="entry name" value="OmpH"/>
    <property type="match status" value="1"/>
</dbReference>
<feature type="signal peptide" evidence="3">
    <location>
        <begin position="1"/>
        <end position="23"/>
    </location>
</feature>
<dbReference type="PANTHER" id="PTHR35089:SF1">
    <property type="entry name" value="CHAPERONE PROTEIN SKP"/>
    <property type="match status" value="1"/>
</dbReference>
<keyword evidence="5" id="KW-1185">Reference proteome</keyword>
<evidence type="ECO:0008006" key="6">
    <source>
        <dbReference type="Google" id="ProtNLM"/>
    </source>
</evidence>
<evidence type="ECO:0000313" key="4">
    <source>
        <dbReference type="EMBL" id="PIL45880.1"/>
    </source>
</evidence>
<dbReference type="GO" id="GO:0050821">
    <property type="term" value="P:protein stabilization"/>
    <property type="evidence" value="ECO:0007669"/>
    <property type="project" value="TreeGrafter"/>
</dbReference>
<organism evidence="4 5">
    <name type="scientific">Massilia eurypsychrophila</name>
    <dbReference type="NCBI Taxonomy" id="1485217"/>
    <lineage>
        <taxon>Bacteria</taxon>
        <taxon>Pseudomonadati</taxon>
        <taxon>Pseudomonadota</taxon>
        <taxon>Betaproteobacteria</taxon>
        <taxon>Burkholderiales</taxon>
        <taxon>Oxalobacteraceae</taxon>
        <taxon>Telluria group</taxon>
        <taxon>Massilia</taxon>
    </lineage>
</organism>
<sequence length="169" mass="19008">MLNQRCAALALSLGLLAAGAAQAQGGPGRIAVVTTERLYTDSKMAKAADARIAAEFSSRDKANQEMLARLKKLTGKFELDAPALSDVERTRRVREVLDLEKEVQRKQFAFRDDLEHRRTEERARIADRAAVLISQVAQREKIDIVLIRDVLWTRPGNDITDKIIRQLDK</sequence>
<keyword evidence="2 3" id="KW-0732">Signal</keyword>
<dbReference type="Proteomes" id="UP000230390">
    <property type="component" value="Unassembled WGS sequence"/>
</dbReference>
<dbReference type="InterPro" id="IPR024930">
    <property type="entry name" value="Skp_dom_sf"/>
</dbReference>
<evidence type="ECO:0000256" key="2">
    <source>
        <dbReference type="ARBA" id="ARBA00022729"/>
    </source>
</evidence>
<comment type="similarity">
    <text evidence="1">Belongs to the Skp family.</text>
</comment>
<comment type="caution">
    <text evidence="4">The sequence shown here is derived from an EMBL/GenBank/DDBJ whole genome shotgun (WGS) entry which is preliminary data.</text>
</comment>
<name>A0A2G8TIM4_9BURK</name>
<dbReference type="OrthoDB" id="5294628at2"/>
<proteinExistence type="inferred from homology"/>
<dbReference type="Gene3D" id="3.30.910.20">
    <property type="entry name" value="Skp domain"/>
    <property type="match status" value="1"/>
</dbReference>
<gene>
    <name evidence="4" type="ORF">CR105_07430</name>
</gene>
<feature type="chain" id="PRO_5013573947" description="Outer membrane protein chaperone" evidence="3">
    <location>
        <begin position="24"/>
        <end position="169"/>
    </location>
</feature>
<dbReference type="GO" id="GO:0005829">
    <property type="term" value="C:cytosol"/>
    <property type="evidence" value="ECO:0007669"/>
    <property type="project" value="TreeGrafter"/>
</dbReference>
<evidence type="ECO:0000256" key="1">
    <source>
        <dbReference type="ARBA" id="ARBA00009091"/>
    </source>
</evidence>
<dbReference type="SUPFAM" id="SSF111384">
    <property type="entry name" value="OmpH-like"/>
    <property type="match status" value="1"/>
</dbReference>
<reference evidence="4 5" key="1">
    <citation type="submission" date="2017-10" db="EMBL/GenBank/DDBJ databases">
        <title>Massilia psychrophilum sp. nov., a novel purple-pigmented bacterium isolated from Tianshan glacier, Xinjiang Municipality, China.</title>
        <authorList>
            <person name="Wang H."/>
        </authorList>
    </citation>
    <scope>NUCLEOTIDE SEQUENCE [LARGE SCALE GENOMIC DNA]</scope>
    <source>
        <strain evidence="4 5">JCM 30074</strain>
    </source>
</reference>
<evidence type="ECO:0000256" key="3">
    <source>
        <dbReference type="SAM" id="SignalP"/>
    </source>
</evidence>
<dbReference type="InterPro" id="IPR005632">
    <property type="entry name" value="Chaperone_Skp"/>
</dbReference>
<dbReference type="PANTHER" id="PTHR35089">
    <property type="entry name" value="CHAPERONE PROTEIN SKP"/>
    <property type="match status" value="1"/>
</dbReference>